<reference evidence="8" key="1">
    <citation type="journal article" date="2014" name="Genome Biol. Evol.">
        <title>Missing genes, multiple ORFs, and C-to-U type RNA editing in Acrasis kona (Heterolobosea, Excavata) mitochondrial DNA.</title>
        <authorList>
            <person name="Fu C.J."/>
            <person name="Sheikh S."/>
            <person name="Miao W."/>
            <person name="Andersson S.G."/>
            <person name="Baldauf S.L."/>
        </authorList>
    </citation>
    <scope>NUCLEOTIDE SEQUENCE</scope>
    <source>
        <strain evidence="8">ATCC MYA-3509</strain>
    </source>
</reference>
<dbReference type="InterPro" id="IPR036927">
    <property type="entry name" value="Cyt_c_oxase-like_su1_sf"/>
</dbReference>
<dbReference type="InterPro" id="IPR000883">
    <property type="entry name" value="Cyt_C_Oxase_1"/>
</dbReference>
<feature type="transmembrane region" description="Helical" evidence="6">
    <location>
        <begin position="348"/>
        <end position="372"/>
    </location>
</feature>
<feature type="transmembrane region" description="Helical" evidence="6">
    <location>
        <begin position="318"/>
        <end position="336"/>
    </location>
</feature>
<dbReference type="GO" id="GO:0006123">
    <property type="term" value="P:mitochondrial electron transport, cytochrome c to oxygen"/>
    <property type="evidence" value="ECO:0007669"/>
    <property type="project" value="TreeGrafter"/>
</dbReference>
<dbReference type="PROSITE" id="PS50855">
    <property type="entry name" value="COX1"/>
    <property type="match status" value="1"/>
</dbReference>
<evidence type="ECO:0000256" key="1">
    <source>
        <dbReference type="ARBA" id="ARBA00004141"/>
    </source>
</evidence>
<accession>A0A0B4MZF3</accession>
<dbReference type="GO" id="GO:0020037">
    <property type="term" value="F:heme binding"/>
    <property type="evidence" value="ECO:0007669"/>
    <property type="project" value="InterPro"/>
</dbReference>
<feature type="transmembrane region" description="Helical" evidence="6">
    <location>
        <begin position="119"/>
        <end position="142"/>
    </location>
</feature>
<dbReference type="PRINTS" id="PR01165">
    <property type="entry name" value="CYCOXIDASEI"/>
</dbReference>
<dbReference type="Pfam" id="PF00115">
    <property type="entry name" value="COX1"/>
    <property type="match status" value="1"/>
</dbReference>
<keyword evidence="5" id="KW-0349">Heme</keyword>
<feature type="transmembrane region" description="Helical" evidence="6">
    <location>
        <begin position="463"/>
        <end position="488"/>
    </location>
</feature>
<dbReference type="InterPro" id="IPR023616">
    <property type="entry name" value="Cyt_c_oxase-like_su1_dom"/>
</dbReference>
<feature type="transmembrane region" description="Helical" evidence="6">
    <location>
        <begin position="162"/>
        <end position="187"/>
    </location>
</feature>
<dbReference type="InterPro" id="IPR023615">
    <property type="entry name" value="Cyt_c_Oxase_su1_BS"/>
</dbReference>
<keyword evidence="5" id="KW-0679">Respiratory chain</keyword>
<dbReference type="GO" id="GO:0015990">
    <property type="term" value="P:electron transport coupled proton transport"/>
    <property type="evidence" value="ECO:0007669"/>
    <property type="project" value="TreeGrafter"/>
</dbReference>
<dbReference type="EC" id="7.1.1.9" evidence="5"/>
<feature type="transmembrane region" description="Helical" evidence="6">
    <location>
        <begin position="259"/>
        <end position="277"/>
    </location>
</feature>
<geneLocation type="mitochondrion" evidence="8"/>
<feature type="transmembrane region" description="Helical" evidence="6">
    <location>
        <begin position="73"/>
        <end position="99"/>
    </location>
</feature>
<dbReference type="SUPFAM" id="SSF81442">
    <property type="entry name" value="Cytochrome c oxidase subunit I-like"/>
    <property type="match status" value="1"/>
</dbReference>
<gene>
    <name evidence="8" type="primary">cox1</name>
</gene>
<organism evidence="8">
    <name type="scientific">Acrasis kona</name>
    <dbReference type="NCBI Taxonomy" id="1008807"/>
    <lineage>
        <taxon>Eukaryota</taxon>
        <taxon>Discoba</taxon>
        <taxon>Heterolobosea</taxon>
        <taxon>Tetramitia</taxon>
        <taxon>Eutetramitia</taxon>
        <taxon>Acrasidae</taxon>
        <taxon>Acrasis</taxon>
    </lineage>
</organism>
<dbReference type="EMBL" id="KJ679272">
    <property type="protein sequence ID" value="AID52031.1"/>
    <property type="molecule type" value="Genomic_DNA"/>
</dbReference>
<comment type="similarity">
    <text evidence="5">Belongs to the heme-copper respiratory oxidase family.</text>
</comment>
<evidence type="ECO:0000313" key="8">
    <source>
        <dbReference type="EMBL" id="AID52031.1"/>
    </source>
</evidence>
<evidence type="ECO:0000256" key="4">
    <source>
        <dbReference type="ARBA" id="ARBA00023136"/>
    </source>
</evidence>
<evidence type="ECO:0000256" key="3">
    <source>
        <dbReference type="ARBA" id="ARBA00022989"/>
    </source>
</evidence>
<feature type="transmembrane region" description="Helical" evidence="6">
    <location>
        <begin position="392"/>
        <end position="412"/>
    </location>
</feature>
<keyword evidence="5" id="KW-0186">Copper</keyword>
<keyword evidence="2 5" id="KW-0812">Transmembrane</keyword>
<comment type="catalytic activity">
    <reaction evidence="5">
        <text>4 Fe(II)-[cytochrome c] + O2 + 8 H(+)(in) = 4 Fe(III)-[cytochrome c] + 2 H2O + 4 H(+)(out)</text>
        <dbReference type="Rhea" id="RHEA:11436"/>
        <dbReference type="Rhea" id="RHEA-COMP:10350"/>
        <dbReference type="Rhea" id="RHEA-COMP:14399"/>
        <dbReference type="ChEBI" id="CHEBI:15377"/>
        <dbReference type="ChEBI" id="CHEBI:15378"/>
        <dbReference type="ChEBI" id="CHEBI:15379"/>
        <dbReference type="ChEBI" id="CHEBI:29033"/>
        <dbReference type="ChEBI" id="CHEBI:29034"/>
        <dbReference type="EC" id="7.1.1.9"/>
    </reaction>
</comment>
<dbReference type="PROSITE" id="PS00077">
    <property type="entry name" value="COX1_CUB"/>
    <property type="match status" value="1"/>
</dbReference>
<comment type="pathway">
    <text evidence="5">Energy metabolism; oxidative phosphorylation.</text>
</comment>
<dbReference type="PANTHER" id="PTHR10422:SF18">
    <property type="entry name" value="CYTOCHROME C OXIDASE SUBUNIT 1"/>
    <property type="match status" value="1"/>
</dbReference>
<feature type="transmembrane region" description="Helical" evidence="6">
    <location>
        <begin position="289"/>
        <end position="306"/>
    </location>
</feature>
<comment type="function">
    <text evidence="5">Component of the cytochrome c oxidase, the last enzyme in the mitochondrial electron transport chain which drives oxidative phosphorylation. The respiratory chain contains 3 multisubunit complexes succinate dehydrogenase (complex II, CII), ubiquinol-cytochrome c oxidoreductase (cytochrome b-c1 complex, complex III, CIII) and cytochrome c oxidase (complex IV, CIV), that cooperate to transfer electrons derived from NADH and succinate to molecular oxygen, creating an electrochemical gradient over the inner membrane that drives transmembrane transport and the ATP synthase. Cytochrome c oxidase is the component of the respiratory chain that catalyzes the reduction of oxygen to water. Electrons originating from reduced cytochrome c in the intermembrane space (IMS) are transferred via the dinuclear copper A center (CU(A)) of subunit 2 and heme A of subunit 1 to the active site in subunit 1, a binuclear center (BNC) formed by heme A3 and copper B (CU(B)). The BNC reduces molecular oxygen to 2 water molecules using 4 electrons from cytochrome c in the IMS and 4 protons from the mitochondrial matrix.</text>
</comment>
<feature type="transmembrane region" description="Helical" evidence="6">
    <location>
        <begin position="424"/>
        <end position="443"/>
    </location>
</feature>
<dbReference type="RefSeq" id="YP_009117116.1">
    <property type="nucleotide sequence ID" value="NC_026286.1"/>
</dbReference>
<feature type="transmembrane region" description="Helical" evidence="6">
    <location>
        <begin position="199"/>
        <end position="227"/>
    </location>
</feature>
<proteinExistence type="inferred from homology"/>
<keyword evidence="5" id="KW-0813">Transport</keyword>
<feature type="domain" description="Cytochrome oxidase subunit I profile" evidence="7">
    <location>
        <begin position="20"/>
        <end position="577"/>
    </location>
</feature>
<evidence type="ECO:0000256" key="2">
    <source>
        <dbReference type="ARBA" id="ARBA00022692"/>
    </source>
</evidence>
<evidence type="ECO:0000256" key="6">
    <source>
        <dbReference type="SAM" id="Phobius"/>
    </source>
</evidence>
<reference evidence="8" key="2">
    <citation type="submission" date="2014-04" db="EMBL/GenBank/DDBJ databases">
        <authorList>
            <person name="Fu C.-J."/>
            <person name="Sheikh S."/>
            <person name="Miao W."/>
            <person name="Andersson S.G.E."/>
            <person name="Baldauf S.L."/>
        </authorList>
    </citation>
    <scope>NUCLEOTIDE SEQUENCE</scope>
    <source>
        <strain evidence="8">ATCC MYA-3509</strain>
    </source>
</reference>
<keyword evidence="5" id="KW-0479">Metal-binding</keyword>
<dbReference type="UniPathway" id="UPA00705"/>
<evidence type="ECO:0000256" key="5">
    <source>
        <dbReference type="RuleBase" id="RU000369"/>
    </source>
</evidence>
<feature type="transmembrane region" description="Helical" evidence="6">
    <location>
        <begin position="31"/>
        <end position="53"/>
    </location>
</feature>
<sequence>MFNKMKDRLVNFYNKVIKGWVFTTNHKRIGILYLIFGFFNGFFSILLSMLMRLELTLPGDQILFGEYQFYNVITTMHGILMLFVVVIPILFGGFGNYFVPIMIGAGDMAFPRLNSFSFWLLPFSTILALISMMIEGGAGTGWTLYPPLSSIHYHSGLSVDFVIFSFHLAGFSSIMASINFICTIFYLKCESFKMTTLPLFVWSILITSFLLILALPVLAAAITMLLFDRNFSTSFYDPSGGGDVVLYQHLFWFFGHPEVYILVIPGFGILSHIIPLFSNKKLFGRLPMIFAMIFIGVIGFIVWAHHMFTSGLDTNTKAYFTTATLVIGIPTGVKIFNWISTMWKGTVVFLTPMLFSVGFIVLFTLGGLTGIVLANAGIDVALHDTYYVVAHFHYVLSMGSVFAIYAGFYYWVGKMTGYQYNEMLGQIHFWLTFVGANLTFFPMHFLGLSGMPRRICDYPDMYMYWNIIISTGSLISFISILFFFFVLFNTLVVKAEAGRNPWIFIHAVNLTEILVNFCKEIRKNKFKLSEVELNLLKEYKVKEIYEINSSSIKVDTLEWCLTSPPYLHTWNVPPKMIVTADHYYKYNTSSVPHMKVKMKSFTSLLSKKHQDHVKFTDTKILLLVDKNKIMEYSKDNLNLQKYVEKNSDLAREAESSNINNSIK</sequence>
<dbReference type="GO" id="GO:0005743">
    <property type="term" value="C:mitochondrial inner membrane"/>
    <property type="evidence" value="ECO:0007669"/>
    <property type="project" value="UniProtKB-SubCell"/>
</dbReference>
<dbReference type="GO" id="GO:0004129">
    <property type="term" value="F:cytochrome-c oxidase activity"/>
    <property type="evidence" value="ECO:0007669"/>
    <property type="project" value="UniProtKB-EC"/>
</dbReference>
<name>A0A0B4MZF3_9EUKA</name>
<keyword evidence="4 5" id="KW-0472">Membrane</keyword>
<keyword evidence="3 6" id="KW-1133">Transmembrane helix</keyword>
<dbReference type="GO" id="GO:0046872">
    <property type="term" value="F:metal ion binding"/>
    <property type="evidence" value="ECO:0007669"/>
    <property type="project" value="UniProtKB-KW"/>
</dbReference>
<protein>
    <recommendedName>
        <fullName evidence="5">Cytochrome c oxidase subunit 1</fullName>
        <ecNumber evidence="5">7.1.1.9</ecNumber>
    </recommendedName>
</protein>
<comment type="subcellular location">
    <subcellularLocation>
        <location evidence="1">Membrane</location>
        <topology evidence="1">Multi-pass membrane protein</topology>
    </subcellularLocation>
    <subcellularLocation>
        <location evidence="5">Mitochondrion inner membrane</location>
        <topology evidence="5">Multi-pass membrane protein</topology>
    </subcellularLocation>
</comment>
<dbReference type="CDD" id="cd01663">
    <property type="entry name" value="Cyt_c_Oxidase_I"/>
    <property type="match status" value="1"/>
</dbReference>
<evidence type="ECO:0000259" key="7">
    <source>
        <dbReference type="PROSITE" id="PS50855"/>
    </source>
</evidence>
<dbReference type="GeneID" id="22974592"/>
<dbReference type="GO" id="GO:0045277">
    <property type="term" value="C:respiratory chain complex IV"/>
    <property type="evidence" value="ECO:0007669"/>
    <property type="project" value="InterPro"/>
</dbReference>
<dbReference type="AlphaFoldDB" id="A0A0B4MZF3"/>
<keyword evidence="5" id="KW-0999">Mitochondrion inner membrane</keyword>
<keyword evidence="5" id="KW-0249">Electron transport</keyword>
<dbReference type="InterPro" id="IPR033944">
    <property type="entry name" value="Cyt_c_oxase_su1_dom"/>
</dbReference>
<dbReference type="Gene3D" id="1.20.210.10">
    <property type="entry name" value="Cytochrome c oxidase-like, subunit I domain"/>
    <property type="match status" value="1"/>
</dbReference>
<keyword evidence="5" id="KW-0408">Iron</keyword>
<keyword evidence="5 8" id="KW-0496">Mitochondrion</keyword>
<dbReference type="PANTHER" id="PTHR10422">
    <property type="entry name" value="CYTOCHROME C OXIDASE SUBUNIT 1"/>
    <property type="match status" value="1"/>
</dbReference>